<feature type="domain" description="Histidine kinase" evidence="19">
    <location>
        <begin position="612"/>
        <end position="831"/>
    </location>
</feature>
<dbReference type="EC" id="2.7.13.3" evidence="4"/>
<dbReference type="Gene3D" id="6.10.340.10">
    <property type="match status" value="1"/>
</dbReference>
<dbReference type="SUPFAM" id="SSF158472">
    <property type="entry name" value="HAMP domain-like"/>
    <property type="match status" value="1"/>
</dbReference>
<proteinExistence type="inferred from homology"/>
<evidence type="ECO:0000313" key="24">
    <source>
        <dbReference type="EMBL" id="WNZ21590.1"/>
    </source>
</evidence>
<dbReference type="InterPro" id="IPR003661">
    <property type="entry name" value="HisK_dim/P_dom"/>
</dbReference>
<comment type="subcellular location">
    <subcellularLocation>
        <location evidence="2">Cell membrane</location>
        <topology evidence="2">Multi-pass membrane protein</topology>
    </subcellularLocation>
</comment>
<feature type="domain" description="HAMP" evidence="23">
    <location>
        <begin position="382"/>
        <end position="434"/>
    </location>
</feature>
<keyword evidence="5" id="KW-1003">Cell membrane</keyword>
<gene>
    <name evidence="24" type="ORF">HJG54_01020</name>
</gene>
<evidence type="ECO:0000256" key="13">
    <source>
        <dbReference type="ARBA" id="ARBA00023012"/>
    </source>
</evidence>
<dbReference type="GO" id="GO:0005524">
    <property type="term" value="F:ATP binding"/>
    <property type="evidence" value="ECO:0007669"/>
    <property type="project" value="UniProtKB-KW"/>
</dbReference>
<dbReference type="Pfam" id="PF02518">
    <property type="entry name" value="HATPase_c"/>
    <property type="match status" value="1"/>
</dbReference>
<evidence type="ECO:0000256" key="15">
    <source>
        <dbReference type="ARBA" id="ARBA00023306"/>
    </source>
</evidence>
<keyword evidence="11" id="KW-0067">ATP-binding</keyword>
<keyword evidence="13" id="KW-0902">Two-component regulatory system</keyword>
<sequence length="1103" mass="123249">MVQSIQSAFRSRLIYILKRLPLRVVLSIPFIVQIVVIVGLVGYLSHINGQQAVNNLAQQLMSEVQNRVQQHLQAYTGLPQQIVKLVADDIELGLINLETQNLQALDAYFLDRIQTFDTVSFIYVGDQQGKFIGAGPVHKNGEVSYLIEVTDGTTDRHYISYAVNKSGQRTRPLNAVPNYDPRQRPWYQAAVAAGKATWSEIYPFIGEANEGLTITAVKPFRSPSGLRGVAAVDLYLNDIERFLKQLKVAKSGQIFILEPTGVLVASSTPQPTYSVVNQRLQRVPALESDNPLMRSTVSHVIQQFGGLDQIDQPQQLKFNLEGAPHFVQITPWQDGFGLDWVLMEVVPESDFMTQIYANTRTTFLLCAVAMLVAITVSVMTARWVITPIRKLNRAAKQIAKGQWKQPIAIHRADEVGELANSFNQMAAQLQLSFDALHQEQQQLAKFLEAIPVGICVVEPSGSISYMNQTAQHLLGQTFKPNLAMHTLKHFYQTNLGANRPYPPDQLPSTRALHGENITVEDIEIHLADRTVPLEVRATPVFDASGTVNYAILAFQDISERKQAEKLLADYNRILEARIAERTVELTRTNLELERAKQAAEAANHAKSAFLANMSHELRTPLNAILGFAQIMCVDPRTTPEQQHNLRIINRSGEHLLSLINNVLDLSKIEAGRVDLVEINFNLSELLETIDSILRQRAEAKGLQLQVISAPDVPQQVVGDANKLRQVLINLMSNGIKFTEKGSVTLRVSVIPNHSQWLSFEVSDTGIGIPVEEVDRIFDAFEQSSNGKIAPEGTGLGLTISHKFIELMGGTIAVYSRPGQGSTFTVSLPLCPIDTKPLPDEAVPCSESESVLHCPESNRSSHRQITGLAPGHPLYRILIVDDQAENRELLMRMLTVLRLELREATNGEEAIRLWQQWQPDLILLDIYMPTMNGLIAAQKIRQLEAAAPKTTPNPRFSRIIALSASVLEKDRQEALAAGCNGFLGKPFQTSELYEVIAQQLELRYHYTEAAAPEVLPPVPSMPQRIPARVPSRHRSASLDFMPSQWRDQLYQAAIRCRDEQVIELLEQIPTSYSALADELYTHAQKFQFEMILQLLHGYSNQDRF</sequence>
<evidence type="ECO:0000256" key="10">
    <source>
        <dbReference type="ARBA" id="ARBA00022777"/>
    </source>
</evidence>
<keyword evidence="6 17" id="KW-0597">Phosphoprotein</keyword>
<dbReference type="PROSITE" id="PS50109">
    <property type="entry name" value="HIS_KIN"/>
    <property type="match status" value="1"/>
</dbReference>
<keyword evidence="8 18" id="KW-0812">Transmembrane</keyword>
<dbReference type="Pfam" id="PF00672">
    <property type="entry name" value="HAMP"/>
    <property type="match status" value="1"/>
</dbReference>
<dbReference type="PRINTS" id="PR00344">
    <property type="entry name" value="BCTRLSENSOR"/>
</dbReference>
<dbReference type="AlphaFoldDB" id="A0AA96WBP6"/>
<evidence type="ECO:0000256" key="6">
    <source>
        <dbReference type="ARBA" id="ARBA00022553"/>
    </source>
</evidence>
<dbReference type="Pfam" id="PF00512">
    <property type="entry name" value="HisKA"/>
    <property type="match status" value="1"/>
</dbReference>
<dbReference type="Gene3D" id="3.40.50.2300">
    <property type="match status" value="1"/>
</dbReference>
<evidence type="ECO:0000256" key="7">
    <source>
        <dbReference type="ARBA" id="ARBA00022679"/>
    </source>
</evidence>
<evidence type="ECO:0000256" key="3">
    <source>
        <dbReference type="ARBA" id="ARBA00006402"/>
    </source>
</evidence>
<keyword evidence="12 18" id="KW-1133">Transmembrane helix</keyword>
<dbReference type="InterPro" id="IPR005467">
    <property type="entry name" value="His_kinase_dom"/>
</dbReference>
<dbReference type="Gene3D" id="3.30.565.10">
    <property type="entry name" value="Histidine kinase-like ATPase, C-terminal domain"/>
    <property type="match status" value="1"/>
</dbReference>
<feature type="transmembrane region" description="Helical" evidence="18">
    <location>
        <begin position="20"/>
        <end position="44"/>
    </location>
</feature>
<keyword evidence="7" id="KW-0808">Transferase</keyword>
<dbReference type="EMBL" id="CP053586">
    <property type="protein sequence ID" value="WNZ21590.1"/>
    <property type="molecule type" value="Genomic_DNA"/>
</dbReference>
<dbReference type="Pfam" id="PF02743">
    <property type="entry name" value="dCache_1"/>
    <property type="match status" value="1"/>
</dbReference>
<name>A0AA96WBP6_9CYAN</name>
<dbReference type="Pfam" id="PF00072">
    <property type="entry name" value="Response_reg"/>
    <property type="match status" value="1"/>
</dbReference>
<dbReference type="PANTHER" id="PTHR45339">
    <property type="entry name" value="HYBRID SIGNAL TRANSDUCTION HISTIDINE KINASE J"/>
    <property type="match status" value="1"/>
</dbReference>
<dbReference type="PROSITE" id="PS50110">
    <property type="entry name" value="RESPONSE_REGULATORY"/>
    <property type="match status" value="1"/>
</dbReference>
<dbReference type="CDD" id="cd16922">
    <property type="entry name" value="HATPase_EvgS-ArcB-TorS-like"/>
    <property type="match status" value="1"/>
</dbReference>
<evidence type="ECO:0000256" key="16">
    <source>
        <dbReference type="ARBA" id="ARBA00074306"/>
    </source>
</evidence>
<evidence type="ECO:0000256" key="9">
    <source>
        <dbReference type="ARBA" id="ARBA00022741"/>
    </source>
</evidence>
<dbReference type="InterPro" id="IPR029151">
    <property type="entry name" value="Sensor-like_sf"/>
</dbReference>
<dbReference type="InterPro" id="IPR001789">
    <property type="entry name" value="Sig_transdc_resp-reg_receiver"/>
</dbReference>
<evidence type="ECO:0000259" key="21">
    <source>
        <dbReference type="PROSITE" id="PS50112"/>
    </source>
</evidence>
<dbReference type="SUPFAM" id="SSF55874">
    <property type="entry name" value="ATPase domain of HSP90 chaperone/DNA topoisomerase II/histidine kinase"/>
    <property type="match status" value="1"/>
</dbReference>
<evidence type="ECO:0000259" key="22">
    <source>
        <dbReference type="PROSITE" id="PS50113"/>
    </source>
</evidence>
<accession>A0AA96WBP6</accession>
<dbReference type="SUPFAM" id="SSF52172">
    <property type="entry name" value="CheY-like"/>
    <property type="match status" value="1"/>
</dbReference>
<organism evidence="24">
    <name type="scientific">Leptolyngbya sp. NK1-12</name>
    <dbReference type="NCBI Taxonomy" id="2547451"/>
    <lineage>
        <taxon>Bacteria</taxon>
        <taxon>Bacillati</taxon>
        <taxon>Cyanobacteriota</taxon>
        <taxon>Cyanophyceae</taxon>
        <taxon>Leptolyngbyales</taxon>
        <taxon>Leptolyngbyaceae</taxon>
        <taxon>Leptolyngbya group</taxon>
        <taxon>Leptolyngbya</taxon>
    </lineage>
</organism>
<feature type="domain" description="PAS" evidence="21">
    <location>
        <begin position="439"/>
        <end position="475"/>
    </location>
</feature>
<keyword evidence="10" id="KW-0418">Kinase</keyword>
<dbReference type="SUPFAM" id="SSF103190">
    <property type="entry name" value="Sensory domain-like"/>
    <property type="match status" value="1"/>
</dbReference>
<dbReference type="InterPro" id="IPR011006">
    <property type="entry name" value="CheY-like_superfamily"/>
</dbReference>
<comment type="catalytic activity">
    <reaction evidence="1">
        <text>ATP + protein L-histidine = ADP + protein N-phospho-L-histidine.</text>
        <dbReference type="EC" id="2.7.13.3"/>
    </reaction>
</comment>
<evidence type="ECO:0000259" key="20">
    <source>
        <dbReference type="PROSITE" id="PS50110"/>
    </source>
</evidence>
<dbReference type="InterPro" id="IPR035965">
    <property type="entry name" value="PAS-like_dom_sf"/>
</dbReference>
<dbReference type="CDD" id="cd00082">
    <property type="entry name" value="HisKA"/>
    <property type="match status" value="1"/>
</dbReference>
<dbReference type="SUPFAM" id="SSF55785">
    <property type="entry name" value="PYP-like sensor domain (PAS domain)"/>
    <property type="match status" value="1"/>
</dbReference>
<keyword evidence="14 18" id="KW-0472">Membrane</keyword>
<dbReference type="GO" id="GO:0005886">
    <property type="term" value="C:plasma membrane"/>
    <property type="evidence" value="ECO:0007669"/>
    <property type="project" value="UniProtKB-SubCell"/>
</dbReference>
<dbReference type="PROSITE" id="PS50112">
    <property type="entry name" value="PAS"/>
    <property type="match status" value="1"/>
</dbReference>
<reference evidence="24" key="1">
    <citation type="submission" date="2020-05" db="EMBL/GenBank/DDBJ databases">
        <authorList>
            <person name="Zhu T."/>
            <person name="Keshari N."/>
            <person name="Lu X."/>
        </authorList>
    </citation>
    <scope>NUCLEOTIDE SEQUENCE</scope>
    <source>
        <strain evidence="24">NK1-12</strain>
    </source>
</reference>
<dbReference type="InterPro" id="IPR036890">
    <property type="entry name" value="HATPase_C_sf"/>
</dbReference>
<comment type="similarity">
    <text evidence="3">In the N-terminal section; belongs to the phytochrome family.</text>
</comment>
<evidence type="ECO:0000256" key="11">
    <source>
        <dbReference type="ARBA" id="ARBA00022840"/>
    </source>
</evidence>
<dbReference type="Gene3D" id="3.30.450.20">
    <property type="entry name" value="PAS domain"/>
    <property type="match status" value="2"/>
</dbReference>
<dbReference type="CDD" id="cd06225">
    <property type="entry name" value="HAMP"/>
    <property type="match status" value="1"/>
</dbReference>
<dbReference type="CDD" id="cd12913">
    <property type="entry name" value="PDC1_MCP_like"/>
    <property type="match status" value="1"/>
</dbReference>
<evidence type="ECO:0000256" key="4">
    <source>
        <dbReference type="ARBA" id="ARBA00012438"/>
    </source>
</evidence>
<keyword evidence="9" id="KW-0547">Nucleotide-binding</keyword>
<dbReference type="RefSeq" id="WP_316432844.1">
    <property type="nucleotide sequence ID" value="NZ_CP053586.1"/>
</dbReference>
<evidence type="ECO:0000256" key="8">
    <source>
        <dbReference type="ARBA" id="ARBA00022692"/>
    </source>
</evidence>
<dbReference type="Gene3D" id="1.10.287.130">
    <property type="match status" value="1"/>
</dbReference>
<evidence type="ECO:0000256" key="18">
    <source>
        <dbReference type="SAM" id="Phobius"/>
    </source>
</evidence>
<dbReference type="SMART" id="SM00448">
    <property type="entry name" value="REC"/>
    <property type="match status" value="1"/>
</dbReference>
<dbReference type="InterPro" id="IPR003594">
    <property type="entry name" value="HATPase_dom"/>
</dbReference>
<feature type="domain" description="PAC" evidence="22">
    <location>
        <begin position="517"/>
        <end position="569"/>
    </location>
</feature>
<dbReference type="PROSITE" id="PS50885">
    <property type="entry name" value="HAMP"/>
    <property type="match status" value="1"/>
</dbReference>
<dbReference type="InterPro" id="IPR000700">
    <property type="entry name" value="PAS-assoc_C"/>
</dbReference>
<evidence type="ECO:0000256" key="5">
    <source>
        <dbReference type="ARBA" id="ARBA00022475"/>
    </source>
</evidence>
<dbReference type="InterPro" id="IPR003660">
    <property type="entry name" value="HAMP_dom"/>
</dbReference>
<dbReference type="InterPro" id="IPR013656">
    <property type="entry name" value="PAS_4"/>
</dbReference>
<dbReference type="FunFam" id="1.10.287.130:FF:000038">
    <property type="entry name" value="Sensory transduction histidine kinase"/>
    <property type="match status" value="1"/>
</dbReference>
<dbReference type="PANTHER" id="PTHR45339:SF1">
    <property type="entry name" value="HYBRID SIGNAL TRANSDUCTION HISTIDINE KINASE J"/>
    <property type="match status" value="1"/>
</dbReference>
<evidence type="ECO:0000256" key="1">
    <source>
        <dbReference type="ARBA" id="ARBA00000085"/>
    </source>
</evidence>
<evidence type="ECO:0000256" key="17">
    <source>
        <dbReference type="PROSITE-ProRule" id="PRU00169"/>
    </source>
</evidence>
<dbReference type="InterPro" id="IPR036097">
    <property type="entry name" value="HisK_dim/P_sf"/>
</dbReference>
<dbReference type="SMART" id="SM00304">
    <property type="entry name" value="HAMP"/>
    <property type="match status" value="1"/>
</dbReference>
<dbReference type="CDD" id="cd00130">
    <property type="entry name" value="PAS"/>
    <property type="match status" value="1"/>
</dbReference>
<dbReference type="SMART" id="SM00388">
    <property type="entry name" value="HisKA"/>
    <property type="match status" value="1"/>
</dbReference>
<feature type="modified residue" description="4-aspartylphosphate" evidence="17">
    <location>
        <position position="924"/>
    </location>
</feature>
<dbReference type="InterPro" id="IPR004358">
    <property type="entry name" value="Sig_transdc_His_kin-like_C"/>
</dbReference>
<dbReference type="PROSITE" id="PS50113">
    <property type="entry name" value="PAC"/>
    <property type="match status" value="1"/>
</dbReference>
<protein>
    <recommendedName>
        <fullName evidence="16">Circadian input-output histidine kinase CikA</fullName>
        <ecNumber evidence="4">2.7.13.3</ecNumber>
    </recommendedName>
</protein>
<feature type="transmembrane region" description="Helical" evidence="18">
    <location>
        <begin position="362"/>
        <end position="385"/>
    </location>
</feature>
<dbReference type="FunFam" id="3.30.565.10:FF:000010">
    <property type="entry name" value="Sensor histidine kinase RcsC"/>
    <property type="match status" value="1"/>
</dbReference>
<feature type="domain" description="Response regulatory" evidence="20">
    <location>
        <begin position="875"/>
        <end position="999"/>
    </location>
</feature>
<dbReference type="GO" id="GO:0000155">
    <property type="term" value="F:phosphorelay sensor kinase activity"/>
    <property type="evidence" value="ECO:0007669"/>
    <property type="project" value="InterPro"/>
</dbReference>
<evidence type="ECO:0000259" key="23">
    <source>
        <dbReference type="PROSITE" id="PS50885"/>
    </source>
</evidence>
<dbReference type="SMART" id="SM00387">
    <property type="entry name" value="HATPase_c"/>
    <property type="match status" value="1"/>
</dbReference>
<dbReference type="Pfam" id="PF08448">
    <property type="entry name" value="PAS_4"/>
    <property type="match status" value="1"/>
</dbReference>
<dbReference type="SUPFAM" id="SSF47384">
    <property type="entry name" value="Homodimeric domain of signal transducing histidine kinase"/>
    <property type="match status" value="1"/>
</dbReference>
<keyword evidence="15" id="KW-0131">Cell cycle</keyword>
<dbReference type="InterPro" id="IPR033479">
    <property type="entry name" value="dCache_1"/>
</dbReference>
<evidence type="ECO:0000256" key="2">
    <source>
        <dbReference type="ARBA" id="ARBA00004651"/>
    </source>
</evidence>
<evidence type="ECO:0000259" key="19">
    <source>
        <dbReference type="PROSITE" id="PS50109"/>
    </source>
</evidence>
<evidence type="ECO:0000256" key="14">
    <source>
        <dbReference type="ARBA" id="ARBA00023136"/>
    </source>
</evidence>
<evidence type="ECO:0000256" key="12">
    <source>
        <dbReference type="ARBA" id="ARBA00022989"/>
    </source>
</evidence>
<dbReference type="InterPro" id="IPR000014">
    <property type="entry name" value="PAS"/>
</dbReference>
<dbReference type="NCBIfam" id="TIGR00229">
    <property type="entry name" value="sensory_box"/>
    <property type="match status" value="1"/>
</dbReference>
<dbReference type="CDD" id="cd17546">
    <property type="entry name" value="REC_hyHK_CKI1_RcsC-like"/>
    <property type="match status" value="1"/>
</dbReference>